<keyword evidence="2" id="KW-1185">Reference proteome</keyword>
<dbReference type="PRINTS" id="PR00111">
    <property type="entry name" value="ABHYDROLASE"/>
</dbReference>
<dbReference type="InterPro" id="IPR010463">
    <property type="entry name" value="DUF1057"/>
</dbReference>
<accession>A0A7M7GK13</accession>
<name>A0A7M7GK13_STRPU</name>
<dbReference type="PANTHER" id="PTHR47533">
    <property type="entry name" value="PROTEIN CBG21859"/>
    <property type="match status" value="1"/>
</dbReference>
<dbReference type="KEGG" id="spu:100892229"/>
<dbReference type="OMA" id="ARNPDRC"/>
<evidence type="ECO:0008006" key="3">
    <source>
        <dbReference type="Google" id="ProtNLM"/>
    </source>
</evidence>
<dbReference type="RefSeq" id="XP_003728790.2">
    <property type="nucleotide sequence ID" value="XM_003728742.3"/>
</dbReference>
<dbReference type="Gene3D" id="3.40.50.1820">
    <property type="entry name" value="alpha/beta hydrolase"/>
    <property type="match status" value="1"/>
</dbReference>
<dbReference type="InParanoid" id="A0A7M7GK13"/>
<dbReference type="InterPro" id="IPR029058">
    <property type="entry name" value="AB_hydrolase_fold"/>
</dbReference>
<dbReference type="RefSeq" id="XP_011662316.2">
    <property type="nucleotide sequence ID" value="XM_011664014.2"/>
</dbReference>
<dbReference type="OrthoDB" id="6431331at2759"/>
<reference evidence="1" key="2">
    <citation type="submission" date="2021-01" db="UniProtKB">
        <authorList>
            <consortium name="EnsemblMetazoa"/>
        </authorList>
    </citation>
    <scope>IDENTIFICATION</scope>
</reference>
<reference evidence="2" key="1">
    <citation type="submission" date="2015-02" db="EMBL/GenBank/DDBJ databases">
        <title>Genome sequencing for Strongylocentrotus purpuratus.</title>
        <authorList>
            <person name="Murali S."/>
            <person name="Liu Y."/>
            <person name="Vee V."/>
            <person name="English A."/>
            <person name="Wang M."/>
            <person name="Skinner E."/>
            <person name="Han Y."/>
            <person name="Muzny D.M."/>
            <person name="Worley K.C."/>
            <person name="Gibbs R.A."/>
        </authorList>
    </citation>
    <scope>NUCLEOTIDE SEQUENCE</scope>
</reference>
<dbReference type="EnsemblMetazoa" id="XM_011664014">
    <property type="protein sequence ID" value="XP_011662316"/>
    <property type="gene ID" value="LOC100892229"/>
</dbReference>
<evidence type="ECO:0000313" key="2">
    <source>
        <dbReference type="Proteomes" id="UP000007110"/>
    </source>
</evidence>
<dbReference type="Pfam" id="PF06342">
    <property type="entry name" value="DUF1057"/>
    <property type="match status" value="1"/>
</dbReference>
<dbReference type="AlphaFoldDB" id="A0A7M7GK13"/>
<dbReference type="EnsemblMetazoa" id="XM_003728742">
    <property type="protein sequence ID" value="XP_003728790"/>
    <property type="gene ID" value="LOC100892229"/>
</dbReference>
<evidence type="ECO:0000313" key="1">
    <source>
        <dbReference type="EnsemblMetazoa" id="XP_003728790"/>
    </source>
</evidence>
<protein>
    <recommendedName>
        <fullName evidence="3">AB hydrolase-1 domain-containing protein</fullName>
    </recommendedName>
</protein>
<proteinExistence type="predicted"/>
<organism evidence="1 2">
    <name type="scientific">Strongylocentrotus purpuratus</name>
    <name type="common">Purple sea urchin</name>
    <dbReference type="NCBI Taxonomy" id="7668"/>
    <lineage>
        <taxon>Eukaryota</taxon>
        <taxon>Metazoa</taxon>
        <taxon>Echinodermata</taxon>
        <taxon>Eleutherozoa</taxon>
        <taxon>Echinozoa</taxon>
        <taxon>Echinoidea</taxon>
        <taxon>Euechinoidea</taxon>
        <taxon>Echinacea</taxon>
        <taxon>Camarodonta</taxon>
        <taxon>Echinidea</taxon>
        <taxon>Strongylocentrotidae</taxon>
        <taxon>Strongylocentrotus</taxon>
    </lineage>
</organism>
<sequence>MSRSIAANRVFNTFRIFSRSVCSADQLTQSRHSQRLFKMETSTGGERQMSTEEPRRFARPDEVDYALKQDMGQGYTRRTVQISALGTKYNMVYGEWVPVDRPVEGCPAVICIHGTPATEGAFRPIGSRIASGGYRVLAVNFPGMGYTEIDPERRYNHTTPDKAELVKGFITALRLESVAMVIGHSLGGHVVGKLSADPDLEGIVQSACFLCGTGVTPHRMQKLSTRIPYAAYIIYRALYIPVIGRITRFICAKFMHYMGLRGRTTEAQALGIYEVYAMEFNVFAQNLMRIAERKLPVLLFFSLDDTVVESELLQENIDVLGIPDADIKDYDDNGQSESIYRDGTLRRVVRFAAGTHRLQFTNPERTTAEIVSLLDALGRR</sequence>
<dbReference type="GeneID" id="100892229"/>
<dbReference type="Proteomes" id="UP000007110">
    <property type="component" value="Unassembled WGS sequence"/>
</dbReference>
<dbReference type="PANTHER" id="PTHR47533:SF4">
    <property type="entry name" value="AB HYDROLASE-1 DOMAIN-CONTAINING PROTEIN"/>
    <property type="match status" value="1"/>
</dbReference>
<dbReference type="InterPro" id="IPR000073">
    <property type="entry name" value="AB_hydrolase_1"/>
</dbReference>
<dbReference type="SUPFAM" id="SSF53474">
    <property type="entry name" value="alpha/beta-Hydrolases"/>
    <property type="match status" value="1"/>
</dbReference>